<comment type="function">
    <text evidence="9">May play the central regulatory role in sporulation. It may be an element of the effector pathway responsible for the activation of sporulation genes in response to nutritional stress. Spo0A may act in concert with spo0H (a sigma factor) to control the expression of some genes that are critical to the sporulation process.</text>
</comment>
<keyword evidence="5" id="KW-0902">Two-component regulatory system</keyword>
<evidence type="ECO:0000256" key="8">
    <source>
        <dbReference type="ARBA" id="ARBA00023163"/>
    </source>
</evidence>
<dbReference type="SMART" id="SM00342">
    <property type="entry name" value="HTH_ARAC"/>
    <property type="match status" value="1"/>
</dbReference>
<dbReference type="SMART" id="SM00448">
    <property type="entry name" value="REC"/>
    <property type="match status" value="1"/>
</dbReference>
<dbReference type="CDD" id="cd17536">
    <property type="entry name" value="REC_YesN-like"/>
    <property type="match status" value="1"/>
</dbReference>
<dbReference type="PANTHER" id="PTHR42713:SF3">
    <property type="entry name" value="TRANSCRIPTIONAL REGULATORY PROTEIN HPTR"/>
    <property type="match status" value="1"/>
</dbReference>
<reference evidence="13 14" key="1">
    <citation type="submission" date="2016-09" db="EMBL/GenBank/DDBJ databases">
        <authorList>
            <person name="Capua I."/>
            <person name="De Benedictis P."/>
            <person name="Joannis T."/>
            <person name="Lombin L.H."/>
            <person name="Cattoli G."/>
        </authorList>
    </citation>
    <scope>NUCLEOTIDE SEQUENCE [LARGE SCALE GENOMIC DNA]</scope>
    <source>
        <strain evidence="13 14">GluBS11</strain>
    </source>
</reference>
<dbReference type="GO" id="GO:0043565">
    <property type="term" value="F:sequence-specific DNA binding"/>
    <property type="evidence" value="ECO:0007669"/>
    <property type="project" value="InterPro"/>
</dbReference>
<dbReference type="InterPro" id="IPR018060">
    <property type="entry name" value="HTH_AraC"/>
</dbReference>
<dbReference type="RefSeq" id="WP_091233513.1">
    <property type="nucleotide sequence ID" value="NZ_FMKA01000010.1"/>
</dbReference>
<evidence type="ECO:0000256" key="2">
    <source>
        <dbReference type="ARBA" id="ARBA00018672"/>
    </source>
</evidence>
<dbReference type="GO" id="GO:0000160">
    <property type="term" value="P:phosphorelay signal transduction system"/>
    <property type="evidence" value="ECO:0007669"/>
    <property type="project" value="UniProtKB-KW"/>
</dbReference>
<dbReference type="GO" id="GO:0005737">
    <property type="term" value="C:cytoplasm"/>
    <property type="evidence" value="ECO:0007669"/>
    <property type="project" value="UniProtKB-SubCell"/>
</dbReference>
<evidence type="ECO:0000313" key="14">
    <source>
        <dbReference type="Proteomes" id="UP000199315"/>
    </source>
</evidence>
<evidence type="ECO:0000259" key="11">
    <source>
        <dbReference type="PROSITE" id="PS01124"/>
    </source>
</evidence>
<keyword evidence="4 10" id="KW-0597">Phosphoprotein</keyword>
<sequence>MFKILVADDEKFIRKGIIAILQRDLEEEVECFEARNGIEALELAKSEQPNLIITDISMPGRSGLEFIQALNETDSTATVIILSGYENFEYARNAIKLGVKEYVLKPIKKPEFIALIKQYVTDIKSVETRTKEEIIRNVENNKIMNQLKHDFLVGLLNCVTKEEASQYLDKLKSLGMTFQPMLFACAVVQYRVSEENEDYIDFAVKNILDEYLNMQDTDGVVTVKYARGKAVVIFEGTEQKVLQEPKRKLLRKAGNLVKEYCKTDVFIGLGDVSYDSLHLHKSLRHALWAVNFKLYGGSDNVELYAEIPRGPEYKFLGIEKLLKPIEDANPIQVANVFEFLTREPKSQNALKTAESAYRDFGQIIYNQIGHYEYLDNQPVRKIKSFSELWSISELKKEVRDSIEQIQEMAGKGENDVSNRKLMAEILRYMQENITKELDLNIVADRFSRTPGYISTLFKKGTNDNFNSYITNERIKIAKKLLGDSTVPIQQVGELCGYPNSKYFSVVFKKVAGESPKSYREKIIKE</sequence>
<gene>
    <name evidence="13" type="ORF">SAMN05421730_101080</name>
</gene>
<evidence type="ECO:0000256" key="1">
    <source>
        <dbReference type="ARBA" id="ARBA00004496"/>
    </source>
</evidence>
<evidence type="ECO:0000256" key="3">
    <source>
        <dbReference type="ARBA" id="ARBA00022490"/>
    </source>
</evidence>
<feature type="modified residue" description="4-aspartylphosphate" evidence="10">
    <location>
        <position position="55"/>
    </location>
</feature>
<dbReference type="SUPFAM" id="SSF46689">
    <property type="entry name" value="Homeodomain-like"/>
    <property type="match status" value="1"/>
</dbReference>
<dbReference type="AlphaFoldDB" id="A0A1D3TTZ0"/>
<protein>
    <recommendedName>
        <fullName evidence="2">Stage 0 sporulation protein A homolog</fullName>
    </recommendedName>
</protein>
<feature type="domain" description="Response regulatory" evidence="12">
    <location>
        <begin position="3"/>
        <end position="120"/>
    </location>
</feature>
<dbReference type="EMBL" id="FMKA01000010">
    <property type="protein sequence ID" value="SCP97420.1"/>
    <property type="molecule type" value="Genomic_DNA"/>
</dbReference>
<name>A0A1D3TTZ0_9FIRM</name>
<evidence type="ECO:0000256" key="5">
    <source>
        <dbReference type="ARBA" id="ARBA00023012"/>
    </source>
</evidence>
<dbReference type="PROSITE" id="PS50110">
    <property type="entry name" value="RESPONSE_REGULATORY"/>
    <property type="match status" value="1"/>
</dbReference>
<dbReference type="PROSITE" id="PS00041">
    <property type="entry name" value="HTH_ARAC_FAMILY_1"/>
    <property type="match status" value="1"/>
</dbReference>
<dbReference type="InterPro" id="IPR011006">
    <property type="entry name" value="CheY-like_superfamily"/>
</dbReference>
<evidence type="ECO:0000259" key="12">
    <source>
        <dbReference type="PROSITE" id="PS50110"/>
    </source>
</evidence>
<evidence type="ECO:0000256" key="9">
    <source>
        <dbReference type="ARBA" id="ARBA00024867"/>
    </source>
</evidence>
<evidence type="ECO:0000256" key="4">
    <source>
        <dbReference type="ARBA" id="ARBA00022553"/>
    </source>
</evidence>
<dbReference type="Pfam" id="PF12833">
    <property type="entry name" value="HTH_18"/>
    <property type="match status" value="1"/>
</dbReference>
<evidence type="ECO:0000313" key="13">
    <source>
        <dbReference type="EMBL" id="SCP97420.1"/>
    </source>
</evidence>
<dbReference type="Gene3D" id="1.10.10.60">
    <property type="entry name" value="Homeodomain-like"/>
    <property type="match status" value="2"/>
</dbReference>
<dbReference type="Gene3D" id="3.40.50.2300">
    <property type="match status" value="1"/>
</dbReference>
<proteinExistence type="predicted"/>
<dbReference type="SUPFAM" id="SSF52172">
    <property type="entry name" value="CheY-like"/>
    <property type="match status" value="1"/>
</dbReference>
<accession>A0A1D3TTZ0</accession>
<dbReference type="InterPro" id="IPR009057">
    <property type="entry name" value="Homeodomain-like_sf"/>
</dbReference>
<dbReference type="Pfam" id="PF00072">
    <property type="entry name" value="Response_reg"/>
    <property type="match status" value="1"/>
</dbReference>
<keyword evidence="14" id="KW-1185">Reference proteome</keyword>
<comment type="subcellular location">
    <subcellularLocation>
        <location evidence="1">Cytoplasm</location>
    </subcellularLocation>
</comment>
<evidence type="ECO:0000256" key="6">
    <source>
        <dbReference type="ARBA" id="ARBA00023015"/>
    </source>
</evidence>
<keyword evidence="6" id="KW-0805">Transcription regulation</keyword>
<dbReference type="InterPro" id="IPR001789">
    <property type="entry name" value="Sig_transdc_resp-reg_receiver"/>
</dbReference>
<feature type="domain" description="HTH araC/xylS-type" evidence="11">
    <location>
        <begin position="423"/>
        <end position="521"/>
    </location>
</feature>
<organism evidence="13 14">
    <name type="scientific">Anaerobium acetethylicum</name>
    <dbReference type="NCBI Taxonomy" id="1619234"/>
    <lineage>
        <taxon>Bacteria</taxon>
        <taxon>Bacillati</taxon>
        <taxon>Bacillota</taxon>
        <taxon>Clostridia</taxon>
        <taxon>Lachnospirales</taxon>
        <taxon>Lachnospiraceae</taxon>
        <taxon>Anaerobium</taxon>
    </lineage>
</organism>
<dbReference type="Proteomes" id="UP000199315">
    <property type="component" value="Unassembled WGS sequence"/>
</dbReference>
<evidence type="ECO:0000256" key="7">
    <source>
        <dbReference type="ARBA" id="ARBA00023125"/>
    </source>
</evidence>
<keyword evidence="3" id="KW-0963">Cytoplasm</keyword>
<dbReference type="STRING" id="1619234.SAMN05421730_101080"/>
<dbReference type="GO" id="GO:0003700">
    <property type="term" value="F:DNA-binding transcription factor activity"/>
    <property type="evidence" value="ECO:0007669"/>
    <property type="project" value="InterPro"/>
</dbReference>
<keyword evidence="7" id="KW-0238">DNA-binding</keyword>
<dbReference type="InterPro" id="IPR051552">
    <property type="entry name" value="HptR"/>
</dbReference>
<dbReference type="OrthoDB" id="2990361at2"/>
<dbReference type="InterPro" id="IPR018062">
    <property type="entry name" value="HTH_AraC-typ_CS"/>
</dbReference>
<dbReference type="PANTHER" id="PTHR42713">
    <property type="entry name" value="HISTIDINE KINASE-RELATED"/>
    <property type="match status" value="1"/>
</dbReference>
<evidence type="ECO:0000256" key="10">
    <source>
        <dbReference type="PROSITE-ProRule" id="PRU00169"/>
    </source>
</evidence>
<keyword evidence="8" id="KW-0804">Transcription</keyword>
<dbReference type="PROSITE" id="PS01124">
    <property type="entry name" value="HTH_ARAC_FAMILY_2"/>
    <property type="match status" value="1"/>
</dbReference>